<protein>
    <recommendedName>
        <fullName evidence="4">ELF3-like protein 2</fullName>
    </recommendedName>
</protein>
<evidence type="ECO:0008006" key="4">
    <source>
        <dbReference type="Google" id="ProtNLM"/>
    </source>
</evidence>
<dbReference type="Proteomes" id="UP001457282">
    <property type="component" value="Unassembled WGS sequence"/>
</dbReference>
<name>A0AAW1WFI6_RUBAR</name>
<evidence type="ECO:0000313" key="2">
    <source>
        <dbReference type="EMBL" id="KAK9923529.1"/>
    </source>
</evidence>
<proteinExistence type="predicted"/>
<accession>A0AAW1WFI6</accession>
<dbReference type="PANTHER" id="PTHR34281">
    <property type="entry name" value="PROTEIN EARLY FLOWERING 3"/>
    <property type="match status" value="1"/>
</dbReference>
<keyword evidence="3" id="KW-1185">Reference proteome</keyword>
<sequence length="723" mass="79748">MRGGEDEEKVASPMFPRLHVNETENGGLRGPPRNKMALYEQFSIPICSATMLPLPNNNSSSLVPSTSWSDVGAHQRSILTPYCNSLVPSHLSEKIQYFSSSGARLYTTMEDYKRISSKPSNSQCLSSTGLSSSAANCDLFKPCTQRISNLINLPSKKFGNDDEFTVPISSQVTTLQCRNSQQSKGKDKVPCLSYTLQLKGDCIDQMNESSTIDLKSREYVRNQDEESPKACQTNEDPVEESISLTLARVEDFENISSIPSNTVEHSESLKRKHACMSQESRSSLLTDLKKLSGLNARFNTEYLTVHDRVALKDGSLVESRIGSVEEVSSKGRTESYLRPSRGDENRFPNGIEMGSERCEENCGVIRVGTLNRHEDLSDTTMVDSISVVDISPDDVIGVLGEKQFCKTRNAIVNQQRVFAVQVFELHRLIKVQRLIAGSPDLFLEGNPLTRKPGMKVSVVTKVPVEQAQEPSRTIVKPKHHPQKPYLTTECAEESTVGKFHLPFVNNDTSSRGPQQSNHGQYSKKTSPASEAIDSKPSPWRFQPPPGNLWLVPVMSPSEGLTYKPYPGPCPPIGGFMAPMYGSCGPVSLNPGNNNYLNTAYGVPASYQQGIGISTPPLLQTYFPPYAPSVMNPSSHENQMREVMSCCMGNIRAPVQGSTPSSPSDRTNCNVLPLFPMAPQVEEPAQNVQASEHQTRAIKVIPRSFRSATESAARLFLSIQEERK</sequence>
<comment type="caution">
    <text evidence="2">The sequence shown here is derived from an EMBL/GenBank/DDBJ whole genome shotgun (WGS) entry which is preliminary data.</text>
</comment>
<gene>
    <name evidence="2" type="ORF">M0R45_031941</name>
</gene>
<dbReference type="AlphaFoldDB" id="A0AAW1WFI6"/>
<dbReference type="EMBL" id="JBEDUW010000006">
    <property type="protein sequence ID" value="KAK9923529.1"/>
    <property type="molecule type" value="Genomic_DNA"/>
</dbReference>
<evidence type="ECO:0000256" key="1">
    <source>
        <dbReference type="SAM" id="MobiDB-lite"/>
    </source>
</evidence>
<feature type="compositionally biased region" description="Polar residues" evidence="1">
    <location>
        <begin position="505"/>
        <end position="528"/>
    </location>
</feature>
<feature type="region of interest" description="Disordered" evidence="1">
    <location>
        <begin position="503"/>
        <end position="537"/>
    </location>
</feature>
<evidence type="ECO:0000313" key="3">
    <source>
        <dbReference type="Proteomes" id="UP001457282"/>
    </source>
</evidence>
<dbReference type="InterPro" id="IPR039319">
    <property type="entry name" value="ELF3-like"/>
</dbReference>
<reference evidence="2 3" key="1">
    <citation type="journal article" date="2023" name="G3 (Bethesda)">
        <title>A chromosome-length genome assembly and annotation of blackberry (Rubus argutus, cv. 'Hillquist').</title>
        <authorList>
            <person name="Bruna T."/>
            <person name="Aryal R."/>
            <person name="Dudchenko O."/>
            <person name="Sargent D.J."/>
            <person name="Mead D."/>
            <person name="Buti M."/>
            <person name="Cavallini A."/>
            <person name="Hytonen T."/>
            <person name="Andres J."/>
            <person name="Pham M."/>
            <person name="Weisz D."/>
            <person name="Mascagni F."/>
            <person name="Usai G."/>
            <person name="Natali L."/>
            <person name="Bassil N."/>
            <person name="Fernandez G.E."/>
            <person name="Lomsadze A."/>
            <person name="Armour M."/>
            <person name="Olukolu B."/>
            <person name="Poorten T."/>
            <person name="Britton C."/>
            <person name="Davik J."/>
            <person name="Ashrafi H."/>
            <person name="Aiden E.L."/>
            <person name="Borodovsky M."/>
            <person name="Worthington M."/>
        </authorList>
    </citation>
    <scope>NUCLEOTIDE SEQUENCE [LARGE SCALE GENOMIC DNA]</scope>
    <source>
        <strain evidence="2">PI 553951</strain>
    </source>
</reference>
<organism evidence="2 3">
    <name type="scientific">Rubus argutus</name>
    <name type="common">Southern blackberry</name>
    <dbReference type="NCBI Taxonomy" id="59490"/>
    <lineage>
        <taxon>Eukaryota</taxon>
        <taxon>Viridiplantae</taxon>
        <taxon>Streptophyta</taxon>
        <taxon>Embryophyta</taxon>
        <taxon>Tracheophyta</taxon>
        <taxon>Spermatophyta</taxon>
        <taxon>Magnoliopsida</taxon>
        <taxon>eudicotyledons</taxon>
        <taxon>Gunneridae</taxon>
        <taxon>Pentapetalae</taxon>
        <taxon>rosids</taxon>
        <taxon>fabids</taxon>
        <taxon>Rosales</taxon>
        <taxon>Rosaceae</taxon>
        <taxon>Rosoideae</taxon>
        <taxon>Rosoideae incertae sedis</taxon>
        <taxon>Rubus</taxon>
    </lineage>
</organism>
<dbReference type="PANTHER" id="PTHR34281:SF7">
    <property type="entry name" value="PROTEIN EARLY FLOWERING 3"/>
    <property type="match status" value="1"/>
</dbReference>
<dbReference type="GO" id="GO:2000028">
    <property type="term" value="P:regulation of photoperiodism, flowering"/>
    <property type="evidence" value="ECO:0007669"/>
    <property type="project" value="InterPro"/>
</dbReference>